<dbReference type="EC" id="2.1.2.9" evidence="1"/>
<dbReference type="SUPFAM" id="SSF53328">
    <property type="entry name" value="Formyltransferase"/>
    <property type="match status" value="1"/>
</dbReference>
<dbReference type="PANTHER" id="PTHR11138:SF5">
    <property type="entry name" value="METHIONYL-TRNA FORMYLTRANSFERASE, MITOCHONDRIAL"/>
    <property type="match status" value="1"/>
</dbReference>
<proteinExistence type="predicted"/>
<dbReference type="InterPro" id="IPR041711">
    <property type="entry name" value="Met-tRNA-FMT_N"/>
</dbReference>
<accession>A0AA39YFA8</accession>
<gene>
    <name evidence="3" type="ORF">B0T16DRAFT_489579</name>
</gene>
<dbReference type="GO" id="GO:0004479">
    <property type="term" value="F:methionyl-tRNA formyltransferase activity"/>
    <property type="evidence" value="ECO:0007669"/>
    <property type="project" value="UniProtKB-EC"/>
</dbReference>
<dbReference type="Gene3D" id="3.40.50.12230">
    <property type="match status" value="1"/>
</dbReference>
<sequence length="385" mass="42261">MGRLSLLSALRPATRRLSWLSRSCYSTQRKISDPLRILFCGSDEFSCASLRALHEEHQQNSDLIRSIDVVVRPPKLAGRGNKVLREVPVRALAKELELPVHERDTFTKWNMPKPDGEPINLIIAVSFGLFVPRRLLRAAKYGGLNVHPSFLPDLRGPAPLHHALLLGRSHIGTSLQTLSEETFDAGTVLAQTPRPGIAIPHACTLSDLHALITPPSASMLVEALRAGLHVPPHTHAGWEPTPSERSRLAHAPKVTTADKRIRLGPSTSAAFIERQARTLGSLWTTVNNPETSEAVKRITLDNIVITEGLFKAWVAASEVFHLNLGPEAVSVALVPDEDGKAACIQVCEPDGIYTLRIGKVTVEGKKSQDAWSALQRFTEPSYYDE</sequence>
<dbReference type="CDD" id="cd08646">
    <property type="entry name" value="FMT_core_Met-tRNA-FMT_N"/>
    <property type="match status" value="1"/>
</dbReference>
<dbReference type="GO" id="GO:0005739">
    <property type="term" value="C:mitochondrion"/>
    <property type="evidence" value="ECO:0007669"/>
    <property type="project" value="TreeGrafter"/>
</dbReference>
<keyword evidence="4" id="KW-1185">Reference proteome</keyword>
<dbReference type="AlphaFoldDB" id="A0AA39YFA8"/>
<keyword evidence="3" id="KW-0808">Transferase</keyword>
<evidence type="ECO:0000313" key="3">
    <source>
        <dbReference type="EMBL" id="KAK0651586.1"/>
    </source>
</evidence>
<dbReference type="Pfam" id="PF00551">
    <property type="entry name" value="Formyl_trans_N"/>
    <property type="match status" value="1"/>
</dbReference>
<dbReference type="InterPro" id="IPR002376">
    <property type="entry name" value="Formyl_transf_N"/>
</dbReference>
<reference evidence="3" key="1">
    <citation type="submission" date="2023-06" db="EMBL/GenBank/DDBJ databases">
        <title>Genome-scale phylogeny and comparative genomics of the fungal order Sordariales.</title>
        <authorList>
            <consortium name="Lawrence Berkeley National Laboratory"/>
            <person name="Hensen N."/>
            <person name="Bonometti L."/>
            <person name="Westerberg I."/>
            <person name="Brannstrom I.O."/>
            <person name="Guillou S."/>
            <person name="Cros-Aarteil S."/>
            <person name="Calhoun S."/>
            <person name="Haridas S."/>
            <person name="Kuo A."/>
            <person name="Mondo S."/>
            <person name="Pangilinan J."/>
            <person name="Riley R."/>
            <person name="Labutti K."/>
            <person name="Andreopoulos B."/>
            <person name="Lipzen A."/>
            <person name="Chen C."/>
            <person name="Yanf M."/>
            <person name="Daum C."/>
            <person name="Ng V."/>
            <person name="Clum A."/>
            <person name="Steindorff A."/>
            <person name="Ohm R."/>
            <person name="Martin F."/>
            <person name="Silar P."/>
            <person name="Natvig D."/>
            <person name="Lalanne C."/>
            <person name="Gautier V."/>
            <person name="Ament-Velasquez S.L."/>
            <person name="Kruys A."/>
            <person name="Hutchinson M.I."/>
            <person name="Powell A.J."/>
            <person name="Barry K."/>
            <person name="Miller A.N."/>
            <person name="Grigoriev I.V."/>
            <person name="Debuchy R."/>
            <person name="Gladieux P."/>
            <person name="Thoren M.H."/>
            <person name="Johannesson H."/>
        </authorList>
    </citation>
    <scope>NUCLEOTIDE SEQUENCE</scope>
    <source>
        <strain evidence="3">SMH2532-1</strain>
    </source>
</reference>
<comment type="caution">
    <text evidence="3">The sequence shown here is derived from an EMBL/GenBank/DDBJ whole genome shotgun (WGS) entry which is preliminary data.</text>
</comment>
<evidence type="ECO:0000313" key="4">
    <source>
        <dbReference type="Proteomes" id="UP001174936"/>
    </source>
</evidence>
<feature type="domain" description="Formyl transferase N-terminal" evidence="2">
    <location>
        <begin position="36"/>
        <end position="221"/>
    </location>
</feature>
<name>A0AA39YFA8_9PEZI</name>
<evidence type="ECO:0000256" key="1">
    <source>
        <dbReference type="ARBA" id="ARBA00012261"/>
    </source>
</evidence>
<dbReference type="Proteomes" id="UP001174936">
    <property type="component" value="Unassembled WGS sequence"/>
</dbReference>
<protein>
    <recommendedName>
        <fullName evidence="1">methionyl-tRNA formyltransferase</fullName>
        <ecNumber evidence="1">2.1.2.9</ecNumber>
    </recommendedName>
</protein>
<organism evidence="3 4">
    <name type="scientific">Cercophora newfieldiana</name>
    <dbReference type="NCBI Taxonomy" id="92897"/>
    <lineage>
        <taxon>Eukaryota</taxon>
        <taxon>Fungi</taxon>
        <taxon>Dikarya</taxon>
        <taxon>Ascomycota</taxon>
        <taxon>Pezizomycotina</taxon>
        <taxon>Sordariomycetes</taxon>
        <taxon>Sordariomycetidae</taxon>
        <taxon>Sordariales</taxon>
        <taxon>Lasiosphaeriaceae</taxon>
        <taxon>Cercophora</taxon>
    </lineage>
</organism>
<dbReference type="PANTHER" id="PTHR11138">
    <property type="entry name" value="METHIONYL-TRNA FORMYLTRANSFERASE"/>
    <property type="match status" value="1"/>
</dbReference>
<dbReference type="InterPro" id="IPR036477">
    <property type="entry name" value="Formyl_transf_N_sf"/>
</dbReference>
<dbReference type="EMBL" id="JAULSV010000002">
    <property type="protein sequence ID" value="KAK0651586.1"/>
    <property type="molecule type" value="Genomic_DNA"/>
</dbReference>
<evidence type="ECO:0000259" key="2">
    <source>
        <dbReference type="Pfam" id="PF00551"/>
    </source>
</evidence>